<keyword evidence="11" id="KW-0010">Activator</keyword>
<evidence type="ECO:0000256" key="11">
    <source>
        <dbReference type="ARBA" id="ARBA00023159"/>
    </source>
</evidence>
<keyword evidence="9" id="KW-0805">Transcription regulation</keyword>
<comment type="subcellular location">
    <subcellularLocation>
        <location evidence="1">Cytoplasm</location>
    </subcellularLocation>
</comment>
<evidence type="ECO:0000256" key="15">
    <source>
        <dbReference type="ARBA" id="ARBA00031910"/>
    </source>
</evidence>
<keyword evidence="5 16" id="KW-0597">Phosphoprotein</keyword>
<evidence type="ECO:0000256" key="10">
    <source>
        <dbReference type="ARBA" id="ARBA00023125"/>
    </source>
</evidence>
<dbReference type="Gene3D" id="3.40.50.2300">
    <property type="match status" value="1"/>
</dbReference>
<dbReference type="InterPro" id="IPR058031">
    <property type="entry name" value="AAA_lid_NorR"/>
</dbReference>
<keyword evidence="7" id="KW-0067">ATP-binding</keyword>
<dbReference type="RefSeq" id="WP_283400737.1">
    <property type="nucleotide sequence ID" value="NZ_FXUB01000003.1"/>
</dbReference>
<accession>A0ABY1NNM8</accession>
<dbReference type="InterPro" id="IPR002078">
    <property type="entry name" value="Sigma_54_int"/>
</dbReference>
<dbReference type="SMART" id="SM00448">
    <property type="entry name" value="REC"/>
    <property type="match status" value="1"/>
</dbReference>
<evidence type="ECO:0000313" key="20">
    <source>
        <dbReference type="Proteomes" id="UP001157911"/>
    </source>
</evidence>
<dbReference type="PROSITE" id="PS00675">
    <property type="entry name" value="SIGMA54_INTERACT_1"/>
    <property type="match status" value="1"/>
</dbReference>
<evidence type="ECO:0000256" key="1">
    <source>
        <dbReference type="ARBA" id="ARBA00004496"/>
    </source>
</evidence>
<dbReference type="InterPro" id="IPR003593">
    <property type="entry name" value="AAA+_ATPase"/>
</dbReference>
<dbReference type="InterPro" id="IPR009057">
    <property type="entry name" value="Homeodomain-like_sf"/>
</dbReference>
<dbReference type="SUPFAM" id="SSF52172">
    <property type="entry name" value="CheY-like"/>
    <property type="match status" value="1"/>
</dbReference>
<feature type="modified residue" description="4-aspartylphosphate" evidence="16">
    <location>
        <position position="52"/>
    </location>
</feature>
<dbReference type="CDD" id="cd00009">
    <property type="entry name" value="AAA"/>
    <property type="match status" value="1"/>
</dbReference>
<dbReference type="PRINTS" id="PR01590">
    <property type="entry name" value="HTHFIS"/>
</dbReference>
<dbReference type="Gene3D" id="1.10.8.60">
    <property type="match status" value="1"/>
</dbReference>
<keyword evidence="3" id="KW-0963">Cytoplasm</keyword>
<evidence type="ECO:0000259" key="18">
    <source>
        <dbReference type="PROSITE" id="PS50110"/>
    </source>
</evidence>
<evidence type="ECO:0000256" key="14">
    <source>
        <dbReference type="ARBA" id="ARBA00029881"/>
    </source>
</evidence>
<feature type="domain" description="Sigma-54 factor interaction" evidence="17">
    <location>
        <begin position="130"/>
        <end position="359"/>
    </location>
</feature>
<evidence type="ECO:0000259" key="17">
    <source>
        <dbReference type="PROSITE" id="PS50045"/>
    </source>
</evidence>
<dbReference type="InterPro" id="IPR001789">
    <property type="entry name" value="Sig_transdc_resp-reg_receiver"/>
</dbReference>
<keyword evidence="12" id="KW-0804">Transcription</keyword>
<organism evidence="19 20">
    <name type="scientific">Desulfurobacterium pacificum</name>
    <dbReference type="NCBI Taxonomy" id="240166"/>
    <lineage>
        <taxon>Bacteria</taxon>
        <taxon>Pseudomonadati</taxon>
        <taxon>Aquificota</taxon>
        <taxon>Aquificia</taxon>
        <taxon>Desulfurobacteriales</taxon>
        <taxon>Desulfurobacteriaceae</taxon>
        <taxon>Desulfurobacterium</taxon>
    </lineage>
</organism>
<evidence type="ECO:0000256" key="6">
    <source>
        <dbReference type="ARBA" id="ARBA00022741"/>
    </source>
</evidence>
<dbReference type="PROSITE" id="PS00688">
    <property type="entry name" value="SIGMA54_INTERACT_3"/>
    <property type="match status" value="1"/>
</dbReference>
<dbReference type="InterPro" id="IPR002197">
    <property type="entry name" value="HTH_Fis"/>
</dbReference>
<evidence type="ECO:0000256" key="8">
    <source>
        <dbReference type="ARBA" id="ARBA00023012"/>
    </source>
</evidence>
<dbReference type="PROSITE" id="PS00676">
    <property type="entry name" value="SIGMA54_INTERACT_2"/>
    <property type="match status" value="1"/>
</dbReference>
<evidence type="ECO:0000256" key="16">
    <source>
        <dbReference type="PROSITE-ProRule" id="PRU00169"/>
    </source>
</evidence>
<evidence type="ECO:0000256" key="12">
    <source>
        <dbReference type="ARBA" id="ARBA00023163"/>
    </source>
</evidence>
<dbReference type="Gene3D" id="3.40.50.300">
    <property type="entry name" value="P-loop containing nucleotide triphosphate hydrolases"/>
    <property type="match status" value="1"/>
</dbReference>
<keyword evidence="20" id="KW-1185">Reference proteome</keyword>
<dbReference type="InterPro" id="IPR011006">
    <property type="entry name" value="CheY-like_superfamily"/>
</dbReference>
<dbReference type="Pfam" id="PF25601">
    <property type="entry name" value="AAA_lid_14"/>
    <property type="match status" value="1"/>
</dbReference>
<evidence type="ECO:0000256" key="13">
    <source>
        <dbReference type="ARBA" id="ARBA00023231"/>
    </source>
</evidence>
<dbReference type="PANTHER" id="PTHR32071">
    <property type="entry name" value="TRANSCRIPTIONAL REGULATORY PROTEIN"/>
    <property type="match status" value="1"/>
</dbReference>
<dbReference type="InterPro" id="IPR027417">
    <property type="entry name" value="P-loop_NTPase"/>
</dbReference>
<dbReference type="Proteomes" id="UP001157911">
    <property type="component" value="Unassembled WGS sequence"/>
</dbReference>
<keyword evidence="4" id="KW-0678">Repressor</keyword>
<dbReference type="Gene3D" id="1.10.10.60">
    <property type="entry name" value="Homeodomain-like"/>
    <property type="match status" value="1"/>
</dbReference>
<dbReference type="Pfam" id="PF02954">
    <property type="entry name" value="HTH_8"/>
    <property type="match status" value="1"/>
</dbReference>
<proteinExistence type="predicted"/>
<gene>
    <name evidence="19" type="ORF">SAMN06265339_1279</name>
</gene>
<dbReference type="SUPFAM" id="SSF52540">
    <property type="entry name" value="P-loop containing nucleoside triphosphate hydrolases"/>
    <property type="match status" value="1"/>
</dbReference>
<keyword evidence="6" id="KW-0547">Nucleotide-binding</keyword>
<evidence type="ECO:0000256" key="7">
    <source>
        <dbReference type="ARBA" id="ARBA00022840"/>
    </source>
</evidence>
<dbReference type="Pfam" id="PF00158">
    <property type="entry name" value="Sigma54_activat"/>
    <property type="match status" value="1"/>
</dbReference>
<dbReference type="SMART" id="SM00382">
    <property type="entry name" value="AAA"/>
    <property type="match status" value="1"/>
</dbReference>
<evidence type="ECO:0000313" key="19">
    <source>
        <dbReference type="EMBL" id="SMP14136.1"/>
    </source>
</evidence>
<sequence>MAKILVADDEKSIRIVLRKFLTSQGHEVVEASNGEEALSILKSGNVDLAFVDVKMPGKSGIEILDEVKDVPIVIVTAYGTMDFTISAMEKGAVDYITKPFSFEDIETVLKKVLSVPSQEVEEEKPIEDEIVGTSRKMQEVFKLIGRVAKSDITVLITGESGTGKELVAKAIHRYSHRKDKPFIAVNCAALPPNLLEAELFGYEKGAFTGATSTKKGLFEQADGGTLFLDEIGELAPELQAKLLRVLQEKEIRRVGGSKNIKVDVRIVAATNRNLEEEVKKGKFREDLFFRLNVVNVEIPPLRERREDIIPLALHFIKKFAREFKLPVKELTPEAVEWLVNYDFPGNVRELENMILRAMVVSPVDVIDVSDLKPSAVMPSSPSFEEAIRNFVVDIFTVEQKEKNNLYDLVVKAAERILISEVLKFCNFNQVKAAKVLGIHRNTLRKKIKELGIGK</sequence>
<keyword evidence="10" id="KW-0238">DNA-binding</keyword>
<reference evidence="19 20" key="1">
    <citation type="submission" date="2017-05" db="EMBL/GenBank/DDBJ databases">
        <authorList>
            <person name="Varghese N."/>
            <person name="Submissions S."/>
        </authorList>
    </citation>
    <scope>NUCLEOTIDE SEQUENCE [LARGE SCALE GENOMIC DNA]</scope>
    <source>
        <strain evidence="19 20">DSM 15522</strain>
    </source>
</reference>
<dbReference type="InterPro" id="IPR025943">
    <property type="entry name" value="Sigma_54_int_dom_ATP-bd_2"/>
</dbReference>
<evidence type="ECO:0000256" key="3">
    <source>
        <dbReference type="ARBA" id="ARBA00022490"/>
    </source>
</evidence>
<dbReference type="PANTHER" id="PTHR32071:SF95">
    <property type="entry name" value="DNA-BINDING TRANSCRIPTIONAL REGULATOR NTRC"/>
    <property type="match status" value="1"/>
</dbReference>
<dbReference type="InterPro" id="IPR025662">
    <property type="entry name" value="Sigma_54_int_dom_ATP-bd_1"/>
</dbReference>
<evidence type="ECO:0000256" key="9">
    <source>
        <dbReference type="ARBA" id="ARBA00023015"/>
    </source>
</evidence>
<protein>
    <recommendedName>
        <fullName evidence="2">DNA-binding transcriptional regulator NtrC</fullName>
    </recommendedName>
    <alternativeName>
        <fullName evidence="14">Nitrogen regulation protein NR(I)</fullName>
    </alternativeName>
    <alternativeName>
        <fullName evidence="15">Nitrogen regulator I</fullName>
    </alternativeName>
</protein>
<dbReference type="EMBL" id="FXUB01000003">
    <property type="protein sequence ID" value="SMP14136.1"/>
    <property type="molecule type" value="Genomic_DNA"/>
</dbReference>
<dbReference type="Pfam" id="PF00072">
    <property type="entry name" value="Response_reg"/>
    <property type="match status" value="1"/>
</dbReference>
<keyword evidence="8" id="KW-0902">Two-component regulatory system</keyword>
<dbReference type="PROSITE" id="PS50045">
    <property type="entry name" value="SIGMA54_INTERACT_4"/>
    <property type="match status" value="1"/>
</dbReference>
<evidence type="ECO:0000256" key="4">
    <source>
        <dbReference type="ARBA" id="ARBA00022491"/>
    </source>
</evidence>
<keyword evidence="13" id="KW-0535">Nitrogen fixation</keyword>
<dbReference type="InterPro" id="IPR025944">
    <property type="entry name" value="Sigma_54_int_dom_CS"/>
</dbReference>
<comment type="caution">
    <text evidence="19">The sequence shown here is derived from an EMBL/GenBank/DDBJ whole genome shotgun (WGS) entry which is preliminary data.</text>
</comment>
<feature type="domain" description="Response regulatory" evidence="18">
    <location>
        <begin position="3"/>
        <end position="113"/>
    </location>
</feature>
<name>A0ABY1NNM8_9BACT</name>
<dbReference type="PROSITE" id="PS50110">
    <property type="entry name" value="RESPONSE_REGULATORY"/>
    <property type="match status" value="1"/>
</dbReference>
<evidence type="ECO:0000256" key="5">
    <source>
        <dbReference type="ARBA" id="ARBA00022553"/>
    </source>
</evidence>
<dbReference type="CDD" id="cd00156">
    <property type="entry name" value="REC"/>
    <property type="match status" value="1"/>
</dbReference>
<evidence type="ECO:0000256" key="2">
    <source>
        <dbReference type="ARBA" id="ARBA00019059"/>
    </source>
</evidence>
<dbReference type="SUPFAM" id="SSF46689">
    <property type="entry name" value="Homeodomain-like"/>
    <property type="match status" value="1"/>
</dbReference>